<dbReference type="SUPFAM" id="SSF57196">
    <property type="entry name" value="EGF/Laminin"/>
    <property type="match status" value="1"/>
</dbReference>
<dbReference type="PROSITE" id="PS00022">
    <property type="entry name" value="EGF_1"/>
    <property type="match status" value="2"/>
</dbReference>
<dbReference type="InterPro" id="IPR050969">
    <property type="entry name" value="Dev_Signal_Modulators"/>
</dbReference>
<evidence type="ECO:0000256" key="3">
    <source>
        <dbReference type="PROSITE-ProRule" id="PRU00076"/>
    </source>
</evidence>
<comment type="caution">
    <text evidence="3">Lacks conserved residue(s) required for the propagation of feature annotation.</text>
</comment>
<dbReference type="AlphaFoldDB" id="A0A6G3MDZ4"/>
<name>A0A6G3MDZ4_HENSL</name>
<evidence type="ECO:0000256" key="2">
    <source>
        <dbReference type="ARBA" id="ARBA00023157"/>
    </source>
</evidence>
<protein>
    <submittedName>
        <fullName evidence="5">Teneurin-3 (Trinotate prediction)</fullName>
    </submittedName>
</protein>
<evidence type="ECO:0000313" key="5">
    <source>
        <dbReference type="EMBL" id="NDJ92258.1"/>
    </source>
</evidence>
<proteinExistence type="predicted"/>
<dbReference type="PROSITE" id="PS01186">
    <property type="entry name" value="EGF_2"/>
    <property type="match status" value="1"/>
</dbReference>
<dbReference type="PANTHER" id="PTHR14949:SF56">
    <property type="entry name" value="EGF-LIKE-DOMAIN, MULTIPLE 7"/>
    <property type="match status" value="1"/>
</dbReference>
<organism evidence="5">
    <name type="scientific">Henneguya salminicola</name>
    <name type="common">Myxosporean</name>
    <dbReference type="NCBI Taxonomy" id="69463"/>
    <lineage>
        <taxon>Eukaryota</taxon>
        <taxon>Metazoa</taxon>
        <taxon>Cnidaria</taxon>
        <taxon>Myxozoa</taxon>
        <taxon>Myxosporea</taxon>
        <taxon>Bivalvulida</taxon>
        <taxon>Platysporina</taxon>
        <taxon>Myxobolidae</taxon>
        <taxon>Henneguya</taxon>
    </lineage>
</organism>
<accession>A0A6G3MDZ4</accession>
<dbReference type="EMBL" id="GHBP01000342">
    <property type="protein sequence ID" value="NDJ92258.1"/>
    <property type="molecule type" value="Transcribed_RNA"/>
</dbReference>
<dbReference type="SMART" id="SM00181">
    <property type="entry name" value="EGF"/>
    <property type="match status" value="2"/>
</dbReference>
<reference evidence="5" key="1">
    <citation type="submission" date="2018-11" db="EMBL/GenBank/DDBJ databases">
        <title>Henneguya salminicola genome and transcriptome.</title>
        <authorList>
            <person name="Yahalomi D."/>
            <person name="Atkinson S.D."/>
            <person name="Neuhof M."/>
            <person name="Chang E.S."/>
            <person name="Philippe H."/>
            <person name="Cartwright P."/>
            <person name="Bartholomew J.L."/>
            <person name="Huchon D."/>
        </authorList>
    </citation>
    <scope>NUCLEOTIDE SEQUENCE</scope>
    <source>
        <strain evidence="5">Hz1</strain>
        <tissue evidence="5">Whole</tissue>
    </source>
</reference>
<keyword evidence="3" id="KW-0245">EGF-like domain</keyword>
<evidence type="ECO:0000259" key="4">
    <source>
        <dbReference type="PROSITE" id="PS50026"/>
    </source>
</evidence>
<evidence type="ECO:0000256" key="1">
    <source>
        <dbReference type="ARBA" id="ARBA00022729"/>
    </source>
</evidence>
<dbReference type="Gene3D" id="2.10.25.10">
    <property type="entry name" value="Laminin"/>
    <property type="match status" value="1"/>
</dbReference>
<dbReference type="PANTHER" id="PTHR14949">
    <property type="entry name" value="EGF-LIKE-DOMAIN, MULTIPLE 7, 8"/>
    <property type="match status" value="1"/>
</dbReference>
<dbReference type="PROSITE" id="PS50026">
    <property type="entry name" value="EGF_3"/>
    <property type="match status" value="1"/>
</dbReference>
<feature type="disulfide bond" evidence="3">
    <location>
        <begin position="371"/>
        <end position="380"/>
    </location>
</feature>
<keyword evidence="1" id="KW-0732">Signal</keyword>
<feature type="domain" description="EGF-like" evidence="4">
    <location>
        <begin position="345"/>
        <end position="381"/>
    </location>
</feature>
<keyword evidence="2 3" id="KW-1015">Disulfide bond</keyword>
<sequence>MKLIICVYIFITQITNLRVYNNFDADTKDINIIATAKIFDFKNIDNTGPYGGCCGEYDEFLCFPCQYSIIMNLYKMIPYGGHEDSVVGFTENTPIVFEEGSKIKIDKGCSSVQFRFENLNKQKYIFDSTEWFGLHLSINYILDGAFGVKGIIKMYLNIEVFLIDRNSKFSFSFFKINTILWNNNKFIDNTCCSEDSNCQTSCPHNFLFSLGGKIFSESEAFIKRNKLKTAYYDYYCLFEHKDLTIKKKMDIIFSIVSNMESKQFDKILIKNFSFPPNYISSKINIGGMYGNLVTNLIMGNSCNGYTSDNCVNICYAIKYIEKCVYKTGNIKCINGAKDLKTCEKHKLKCEDDACNGNGICMINKNRITCKCKKGYYGKYCENWYCNKNCNNNGICEGPYTCHCYPFYHGKHCDMYQVDKNMDPEINKTKLFPHATIRIMLSSQ</sequence>
<dbReference type="InterPro" id="IPR000742">
    <property type="entry name" value="EGF"/>
</dbReference>